<proteinExistence type="predicted"/>
<dbReference type="EMBL" id="GGEC01073024">
    <property type="protein sequence ID" value="MBX53508.1"/>
    <property type="molecule type" value="Transcribed_RNA"/>
</dbReference>
<name>A0A2P2PFI9_RHIMU</name>
<sequence>MNINFVSPTPTAASNSFSLSVMPAFLKIL</sequence>
<evidence type="ECO:0000313" key="1">
    <source>
        <dbReference type="EMBL" id="MBX53508.1"/>
    </source>
</evidence>
<organism evidence="1">
    <name type="scientific">Rhizophora mucronata</name>
    <name type="common">Asiatic mangrove</name>
    <dbReference type="NCBI Taxonomy" id="61149"/>
    <lineage>
        <taxon>Eukaryota</taxon>
        <taxon>Viridiplantae</taxon>
        <taxon>Streptophyta</taxon>
        <taxon>Embryophyta</taxon>
        <taxon>Tracheophyta</taxon>
        <taxon>Spermatophyta</taxon>
        <taxon>Magnoliopsida</taxon>
        <taxon>eudicotyledons</taxon>
        <taxon>Gunneridae</taxon>
        <taxon>Pentapetalae</taxon>
        <taxon>rosids</taxon>
        <taxon>fabids</taxon>
        <taxon>Malpighiales</taxon>
        <taxon>Rhizophoraceae</taxon>
        <taxon>Rhizophora</taxon>
    </lineage>
</organism>
<dbReference type="AlphaFoldDB" id="A0A2P2PFI9"/>
<reference evidence="1" key="1">
    <citation type="submission" date="2018-02" db="EMBL/GenBank/DDBJ databases">
        <title>Rhizophora mucronata_Transcriptome.</title>
        <authorList>
            <person name="Meera S.P."/>
            <person name="Sreeshan A."/>
            <person name="Augustine A."/>
        </authorList>
    </citation>
    <scope>NUCLEOTIDE SEQUENCE</scope>
    <source>
        <tissue evidence="1">Leaf</tissue>
    </source>
</reference>
<protein>
    <submittedName>
        <fullName evidence="1">Uncharacterized protein</fullName>
    </submittedName>
</protein>
<accession>A0A2P2PFI9</accession>